<sequence>MLFSAPFRSSCTGSLAARSRVCSQMVAETSKRFSSTHSTVSFSGTRRRGAHKILTLRPECILSSGQKILDISGRTGKTAIIDEEDPFFLRYTYSRDNSSNTRRVVAPPNSTGFFYYHRHPDQPEVAGQLRFRVCDDATRFDQGHDLDGKIAGVPWSIHLWKIVKHWKQILSLLLDERLADQGLLDDVKRLDPDIRSSIVLYSLSEPMVLHLDREKINVAFVTRKNVLKILIRRLFVDQASTSPSSTPYTGIIKARFELSDLPEHEKHGPTLVLRILDILQPVRPVSRWYNGRLPSPTPGALFQHYRQGTHQPWFLPVKKLGTGYDFDFPGLVSA</sequence>
<organism evidence="1 2">
    <name type="scientific">Hypholoma sublateritium (strain FD-334 SS-4)</name>
    <dbReference type="NCBI Taxonomy" id="945553"/>
    <lineage>
        <taxon>Eukaryota</taxon>
        <taxon>Fungi</taxon>
        <taxon>Dikarya</taxon>
        <taxon>Basidiomycota</taxon>
        <taxon>Agaricomycotina</taxon>
        <taxon>Agaricomycetes</taxon>
        <taxon>Agaricomycetidae</taxon>
        <taxon>Agaricales</taxon>
        <taxon>Agaricineae</taxon>
        <taxon>Strophariaceae</taxon>
        <taxon>Hypholoma</taxon>
    </lineage>
</organism>
<dbReference type="EMBL" id="KN817527">
    <property type="protein sequence ID" value="KJA26689.1"/>
    <property type="molecule type" value="Genomic_DNA"/>
</dbReference>
<dbReference type="OMA" id="DHRAGTH"/>
<evidence type="ECO:0000313" key="1">
    <source>
        <dbReference type="EMBL" id="KJA26689.1"/>
    </source>
</evidence>
<keyword evidence="2" id="KW-1185">Reference proteome</keyword>
<dbReference type="Proteomes" id="UP000054270">
    <property type="component" value="Unassembled WGS sequence"/>
</dbReference>
<evidence type="ECO:0000313" key="2">
    <source>
        <dbReference type="Proteomes" id="UP000054270"/>
    </source>
</evidence>
<protein>
    <submittedName>
        <fullName evidence="1">Uncharacterized protein</fullName>
    </submittedName>
</protein>
<dbReference type="OrthoDB" id="2750929at2759"/>
<gene>
    <name evidence="1" type="ORF">HYPSUDRAFT_213236</name>
</gene>
<proteinExistence type="predicted"/>
<reference evidence="2" key="1">
    <citation type="submission" date="2014-04" db="EMBL/GenBank/DDBJ databases">
        <title>Evolutionary Origins and Diversification of the Mycorrhizal Mutualists.</title>
        <authorList>
            <consortium name="DOE Joint Genome Institute"/>
            <consortium name="Mycorrhizal Genomics Consortium"/>
            <person name="Kohler A."/>
            <person name="Kuo A."/>
            <person name="Nagy L.G."/>
            <person name="Floudas D."/>
            <person name="Copeland A."/>
            <person name="Barry K.W."/>
            <person name="Cichocki N."/>
            <person name="Veneault-Fourrey C."/>
            <person name="LaButti K."/>
            <person name="Lindquist E.A."/>
            <person name="Lipzen A."/>
            <person name="Lundell T."/>
            <person name="Morin E."/>
            <person name="Murat C."/>
            <person name="Riley R."/>
            <person name="Ohm R."/>
            <person name="Sun H."/>
            <person name="Tunlid A."/>
            <person name="Henrissat B."/>
            <person name="Grigoriev I.V."/>
            <person name="Hibbett D.S."/>
            <person name="Martin F."/>
        </authorList>
    </citation>
    <scope>NUCLEOTIDE SEQUENCE [LARGE SCALE GENOMIC DNA]</scope>
    <source>
        <strain evidence="2">FD-334 SS-4</strain>
    </source>
</reference>
<name>A0A0D2P700_HYPSF</name>
<accession>A0A0D2P700</accession>
<dbReference type="AlphaFoldDB" id="A0A0D2P700"/>